<evidence type="ECO:0000256" key="1">
    <source>
        <dbReference type="ARBA" id="ARBA00004496"/>
    </source>
</evidence>
<dbReference type="Ensembl" id="ENSCMUT00000038527.1">
    <property type="protein sequence ID" value="ENSCMUP00000034653.1"/>
    <property type="gene ID" value="ENSCMUG00000018108.1"/>
</dbReference>
<evidence type="ECO:0000313" key="6">
    <source>
        <dbReference type="Ensembl" id="ENSCMUP00000034653.1"/>
    </source>
</evidence>
<dbReference type="GO" id="GO:0005737">
    <property type="term" value="C:cytoplasm"/>
    <property type="evidence" value="ECO:0007669"/>
    <property type="project" value="UniProtKB-SubCell"/>
</dbReference>
<proteinExistence type="predicted"/>
<sequence>PCAAPPDLASGVTLAHVLVGGSDPGPHAPPQVLGQAVAEQHVPDVALAAQHGDPEQLGKLVRLVLGCAVSCERREEHIQRIMTLEESVQHEVMTAIQELLDPELSEPMAAETYGNFDTQSRRYYFLSQEPPEEAGGGSGQRCRELEQQVATLLEEKGHLAAENRALREQLDSDAAGAAAKKLLRLQTQVEELQEENYRLESGKEELRARCSRLEQEARGLQLRAQELSGLAGEARALRDEMDLLRASSARAGRLEAAVATYRGRAAAAGELRRWVRALEERHAAQTRRAAHLQQQLGRAQAGCAQLEAARRQVEELSGQQAEAALRAEKWHLEFRHLQERFEALSQEKERLLEERDALREANEELRCAQVQQGYLGQAGEPPPRNLAAEILPAELRDTVTRLRRENRRLRLQRDQLRHRWGDWGGQGVLKTPLSPLPNPH</sequence>
<protein>
    <submittedName>
        <fullName evidence="6">Uncharacterized protein</fullName>
    </submittedName>
</protein>
<evidence type="ECO:0000259" key="5">
    <source>
        <dbReference type="Pfam" id="PF19047"/>
    </source>
</evidence>
<dbReference type="PANTHER" id="PTHR18947:SF37">
    <property type="entry name" value="PROTEIN HOOK HOMOLOG 2"/>
    <property type="match status" value="1"/>
</dbReference>
<dbReference type="InterPro" id="IPR036872">
    <property type="entry name" value="CH_dom_sf"/>
</dbReference>
<keyword evidence="7" id="KW-1185">Reference proteome</keyword>
<dbReference type="InterPro" id="IPR043936">
    <property type="entry name" value="HOOK_N"/>
</dbReference>
<dbReference type="Pfam" id="PF19047">
    <property type="entry name" value="HOOK_N"/>
    <property type="match status" value="1"/>
</dbReference>
<dbReference type="GO" id="GO:0030705">
    <property type="term" value="P:cytoskeleton-dependent intracellular transport"/>
    <property type="evidence" value="ECO:0007669"/>
    <property type="project" value="InterPro"/>
</dbReference>
<reference evidence="7" key="1">
    <citation type="submission" date="2019-10" db="EMBL/GenBank/DDBJ databases">
        <title>Corvus moneduloides (New Caledonian crow) genome, bCorMon1, primary haplotype.</title>
        <authorList>
            <person name="Rutz C."/>
            <person name="Fungtammasan C."/>
            <person name="Mountcastle J."/>
            <person name="Formenti G."/>
            <person name="Chow W."/>
            <person name="Howe K."/>
            <person name="Steele M.P."/>
            <person name="Fernandes J."/>
            <person name="Gilbert M.T.P."/>
            <person name="Fedrigo O."/>
            <person name="Jarvis E.D."/>
            <person name="Gemmell N."/>
        </authorList>
    </citation>
    <scope>NUCLEOTIDE SEQUENCE [LARGE SCALE GENOMIC DNA]</scope>
</reference>
<keyword evidence="3" id="KW-0175">Coiled coil</keyword>
<dbReference type="PANTHER" id="PTHR18947">
    <property type="entry name" value="HOOK PROTEINS"/>
    <property type="match status" value="1"/>
</dbReference>
<dbReference type="GO" id="GO:0008017">
    <property type="term" value="F:microtubule binding"/>
    <property type="evidence" value="ECO:0007669"/>
    <property type="project" value="InterPro"/>
</dbReference>
<feature type="domain" description="HOOK N-terminal" evidence="5">
    <location>
        <begin position="31"/>
        <end position="98"/>
    </location>
</feature>
<comment type="subcellular location">
    <subcellularLocation>
        <location evidence="1">Cytoplasm</location>
    </subcellularLocation>
</comment>
<keyword evidence="2" id="KW-0963">Cytoplasm</keyword>
<reference evidence="6" key="2">
    <citation type="submission" date="2025-08" db="UniProtKB">
        <authorList>
            <consortium name="Ensembl"/>
        </authorList>
    </citation>
    <scope>IDENTIFICATION</scope>
</reference>
<dbReference type="Pfam" id="PF05622">
    <property type="entry name" value="HOOK"/>
    <property type="match status" value="1"/>
</dbReference>
<evidence type="ECO:0000256" key="2">
    <source>
        <dbReference type="ARBA" id="ARBA00022490"/>
    </source>
</evidence>
<evidence type="ECO:0000313" key="7">
    <source>
        <dbReference type="Proteomes" id="UP000694553"/>
    </source>
</evidence>
<reference evidence="6" key="3">
    <citation type="submission" date="2025-09" db="UniProtKB">
        <authorList>
            <consortium name="Ensembl"/>
        </authorList>
    </citation>
    <scope>IDENTIFICATION</scope>
</reference>
<dbReference type="InterPro" id="IPR008636">
    <property type="entry name" value="Hook_C"/>
</dbReference>
<organism evidence="6 7">
    <name type="scientific">Corvus moneduloides</name>
    <name type="common">New Caledonian crow</name>
    <dbReference type="NCBI Taxonomy" id="1196302"/>
    <lineage>
        <taxon>Eukaryota</taxon>
        <taxon>Metazoa</taxon>
        <taxon>Chordata</taxon>
        <taxon>Craniata</taxon>
        <taxon>Vertebrata</taxon>
        <taxon>Euteleostomi</taxon>
        <taxon>Archelosauria</taxon>
        <taxon>Archosauria</taxon>
        <taxon>Dinosauria</taxon>
        <taxon>Saurischia</taxon>
        <taxon>Theropoda</taxon>
        <taxon>Coelurosauria</taxon>
        <taxon>Aves</taxon>
        <taxon>Neognathae</taxon>
        <taxon>Neoaves</taxon>
        <taxon>Telluraves</taxon>
        <taxon>Australaves</taxon>
        <taxon>Passeriformes</taxon>
        <taxon>Corvoidea</taxon>
        <taxon>Corvidae</taxon>
        <taxon>Corvus</taxon>
    </lineage>
</organism>
<dbReference type="AlphaFoldDB" id="A0A8U7P007"/>
<feature type="domain" description="Hook C-terminal" evidence="4">
    <location>
        <begin position="140"/>
        <end position="415"/>
    </location>
</feature>
<evidence type="ECO:0000256" key="3">
    <source>
        <dbReference type="ARBA" id="ARBA00023054"/>
    </source>
</evidence>
<dbReference type="Gene3D" id="1.10.418.10">
    <property type="entry name" value="Calponin-like domain"/>
    <property type="match status" value="1"/>
</dbReference>
<dbReference type="GO" id="GO:0031122">
    <property type="term" value="P:cytoplasmic microtubule organization"/>
    <property type="evidence" value="ECO:0007669"/>
    <property type="project" value="InterPro"/>
</dbReference>
<dbReference type="GO" id="GO:0051959">
    <property type="term" value="F:dynein light intermediate chain binding"/>
    <property type="evidence" value="ECO:0007669"/>
    <property type="project" value="TreeGrafter"/>
</dbReference>
<dbReference type="GO" id="GO:0005813">
    <property type="term" value="C:centrosome"/>
    <property type="evidence" value="ECO:0007669"/>
    <property type="project" value="TreeGrafter"/>
</dbReference>
<accession>A0A8U7P007</accession>
<evidence type="ECO:0000259" key="4">
    <source>
        <dbReference type="Pfam" id="PF05622"/>
    </source>
</evidence>
<dbReference type="SUPFAM" id="SSF116907">
    <property type="entry name" value="Hook domain"/>
    <property type="match status" value="1"/>
</dbReference>
<dbReference type="Proteomes" id="UP000694553">
    <property type="component" value="Unassembled WGS sequence"/>
</dbReference>
<name>A0A8U7P007_CORMO</name>